<dbReference type="InterPro" id="IPR020846">
    <property type="entry name" value="MFS_dom"/>
</dbReference>
<dbReference type="Gene3D" id="1.20.1250.20">
    <property type="entry name" value="MFS general substrate transporter like domains"/>
    <property type="match status" value="1"/>
</dbReference>
<evidence type="ECO:0000259" key="7">
    <source>
        <dbReference type="PROSITE" id="PS50850"/>
    </source>
</evidence>
<feature type="transmembrane region" description="Helical" evidence="6">
    <location>
        <begin position="104"/>
        <end position="121"/>
    </location>
</feature>
<feature type="transmembrane region" description="Helical" evidence="6">
    <location>
        <begin position="256"/>
        <end position="280"/>
    </location>
</feature>
<feature type="transmembrane region" description="Helical" evidence="6">
    <location>
        <begin position="191"/>
        <end position="212"/>
    </location>
</feature>
<keyword evidence="9" id="KW-1185">Reference proteome</keyword>
<name>A0A166FX45_9AGAM</name>
<dbReference type="Proteomes" id="UP000076798">
    <property type="component" value="Unassembled WGS sequence"/>
</dbReference>
<feature type="region of interest" description="Disordered" evidence="5">
    <location>
        <begin position="1"/>
        <end position="21"/>
    </location>
</feature>
<dbReference type="AlphaFoldDB" id="A0A166FX45"/>
<protein>
    <submittedName>
        <fullName evidence="8">MFS general substrate transporter</fullName>
    </submittedName>
</protein>
<accession>A0A166FX45</accession>
<dbReference type="PANTHER" id="PTHR23502:SF64">
    <property type="entry name" value="TRANSPORTER, PUTATIVE (AFU_ORTHOLOGUE AFUA_3G11760)-RELATED"/>
    <property type="match status" value="1"/>
</dbReference>
<feature type="transmembrane region" description="Helical" evidence="6">
    <location>
        <begin position="166"/>
        <end position="185"/>
    </location>
</feature>
<dbReference type="OrthoDB" id="3066029at2759"/>
<dbReference type="GO" id="GO:0005886">
    <property type="term" value="C:plasma membrane"/>
    <property type="evidence" value="ECO:0007669"/>
    <property type="project" value="TreeGrafter"/>
</dbReference>
<feature type="transmembrane region" description="Helical" evidence="6">
    <location>
        <begin position="406"/>
        <end position="427"/>
    </location>
</feature>
<keyword evidence="4 6" id="KW-0472">Membrane</keyword>
<dbReference type="Pfam" id="PF07690">
    <property type="entry name" value="MFS_1"/>
    <property type="match status" value="1"/>
</dbReference>
<dbReference type="InterPro" id="IPR036259">
    <property type="entry name" value="MFS_trans_sf"/>
</dbReference>
<keyword evidence="2 6" id="KW-0812">Transmembrane</keyword>
<gene>
    <name evidence="8" type="ORF">SISSUDRAFT_1018155</name>
</gene>
<evidence type="ECO:0000256" key="3">
    <source>
        <dbReference type="ARBA" id="ARBA00022989"/>
    </source>
</evidence>
<feature type="transmembrane region" description="Helical" evidence="6">
    <location>
        <begin position="292"/>
        <end position="316"/>
    </location>
</feature>
<feature type="transmembrane region" description="Helical" evidence="6">
    <location>
        <begin position="72"/>
        <end position="92"/>
    </location>
</feature>
<feature type="transmembrane region" description="Helical" evidence="6">
    <location>
        <begin position="433"/>
        <end position="458"/>
    </location>
</feature>
<feature type="domain" description="Major facilitator superfamily (MFS) profile" evidence="7">
    <location>
        <begin position="38"/>
        <end position="455"/>
    </location>
</feature>
<dbReference type="InterPro" id="IPR011701">
    <property type="entry name" value="MFS"/>
</dbReference>
<dbReference type="PANTHER" id="PTHR23502">
    <property type="entry name" value="MAJOR FACILITATOR SUPERFAMILY"/>
    <property type="match status" value="1"/>
</dbReference>
<dbReference type="SUPFAM" id="SSF103473">
    <property type="entry name" value="MFS general substrate transporter"/>
    <property type="match status" value="1"/>
</dbReference>
<feature type="transmembrane region" description="Helical" evidence="6">
    <location>
        <begin position="337"/>
        <end position="362"/>
    </location>
</feature>
<feature type="transmembrane region" description="Helical" evidence="6">
    <location>
        <begin position="368"/>
        <end position="394"/>
    </location>
</feature>
<evidence type="ECO:0000313" key="9">
    <source>
        <dbReference type="Proteomes" id="UP000076798"/>
    </source>
</evidence>
<evidence type="ECO:0000256" key="5">
    <source>
        <dbReference type="SAM" id="MobiDB-lite"/>
    </source>
</evidence>
<proteinExistence type="predicted"/>
<organism evidence="8 9">
    <name type="scientific">Sistotremastrum suecicum HHB10207 ss-3</name>
    <dbReference type="NCBI Taxonomy" id="1314776"/>
    <lineage>
        <taxon>Eukaryota</taxon>
        <taxon>Fungi</taxon>
        <taxon>Dikarya</taxon>
        <taxon>Basidiomycota</taxon>
        <taxon>Agaricomycotina</taxon>
        <taxon>Agaricomycetes</taxon>
        <taxon>Sistotremastrales</taxon>
        <taxon>Sistotremastraceae</taxon>
        <taxon>Sistotremastrum</taxon>
    </lineage>
</organism>
<dbReference type="STRING" id="1314776.A0A166FX45"/>
<evidence type="ECO:0000256" key="1">
    <source>
        <dbReference type="ARBA" id="ARBA00004141"/>
    </source>
</evidence>
<evidence type="ECO:0000256" key="4">
    <source>
        <dbReference type="ARBA" id="ARBA00023136"/>
    </source>
</evidence>
<dbReference type="PROSITE" id="PS50850">
    <property type="entry name" value="MFS"/>
    <property type="match status" value="1"/>
</dbReference>
<evidence type="ECO:0000256" key="2">
    <source>
        <dbReference type="ARBA" id="ARBA00022692"/>
    </source>
</evidence>
<dbReference type="GO" id="GO:0022857">
    <property type="term" value="F:transmembrane transporter activity"/>
    <property type="evidence" value="ECO:0007669"/>
    <property type="project" value="InterPro"/>
</dbReference>
<sequence length="473" mass="50991">MSAVPDEPPSETTPLIPSSSLSDDAKYERFSFRRKQTILATVSCCRLLTFFTSSSFTPTIPQIARDLNTTGSIINLSVGVFVFTAAVGSLFWARYSGYYGRQPIYVASLPIYCLGSIGVAACRNVPELLIFRALQAFGSCAFQSIGAGTIADIFKLEERGRAMGVYNCLALIGPSIAPFIGGLVAERASWRAMQAGIGFVGLVALVLVIIFLPETMHPGTRGIDKAEAEFIKNGKSRKILVLLNPFRALALMRSPVLFLSTMAATATLITDHVVLLPLAYTIGERYGVGNQALVGALFLPSGVGNMIGTTISGWLSDNSIKKWRALRHGEWLPEDRLRATWHGALFLVPLSTLGMGLAIHFIDGSPGIWINMLLLLTHGIGITMVLGPCATYNVDIMYNRSAEVVAANYAIRNGLVSTVILGVLPAIETIGVLWTNGIAAILGWIGFGLIVVCIRYGARMRAWSSIQHTDGSR</sequence>
<evidence type="ECO:0000256" key="6">
    <source>
        <dbReference type="SAM" id="Phobius"/>
    </source>
</evidence>
<feature type="compositionally biased region" description="Polar residues" evidence="5">
    <location>
        <begin position="10"/>
        <end position="21"/>
    </location>
</feature>
<evidence type="ECO:0000313" key="8">
    <source>
        <dbReference type="EMBL" id="KZT41085.1"/>
    </source>
</evidence>
<reference evidence="8 9" key="1">
    <citation type="journal article" date="2016" name="Mol. Biol. Evol.">
        <title>Comparative Genomics of Early-Diverging Mushroom-Forming Fungi Provides Insights into the Origins of Lignocellulose Decay Capabilities.</title>
        <authorList>
            <person name="Nagy L.G."/>
            <person name="Riley R."/>
            <person name="Tritt A."/>
            <person name="Adam C."/>
            <person name="Daum C."/>
            <person name="Floudas D."/>
            <person name="Sun H."/>
            <person name="Yadav J.S."/>
            <person name="Pangilinan J."/>
            <person name="Larsson K.H."/>
            <person name="Matsuura K."/>
            <person name="Barry K."/>
            <person name="Labutti K."/>
            <person name="Kuo R."/>
            <person name="Ohm R.A."/>
            <person name="Bhattacharya S.S."/>
            <person name="Shirouzu T."/>
            <person name="Yoshinaga Y."/>
            <person name="Martin F.M."/>
            <person name="Grigoriev I.V."/>
            <person name="Hibbett D.S."/>
        </authorList>
    </citation>
    <scope>NUCLEOTIDE SEQUENCE [LARGE SCALE GENOMIC DNA]</scope>
    <source>
        <strain evidence="8 9">HHB10207 ss-3</strain>
    </source>
</reference>
<comment type="subcellular location">
    <subcellularLocation>
        <location evidence="1">Membrane</location>
        <topology evidence="1">Multi-pass membrane protein</topology>
    </subcellularLocation>
</comment>
<keyword evidence="3 6" id="KW-1133">Transmembrane helix</keyword>
<dbReference type="EMBL" id="KV428025">
    <property type="protein sequence ID" value="KZT41085.1"/>
    <property type="molecule type" value="Genomic_DNA"/>
</dbReference>